<dbReference type="AlphaFoldDB" id="A0A4Q7MWE9"/>
<proteinExistence type="predicted"/>
<dbReference type="Pfam" id="PF13528">
    <property type="entry name" value="Glyco_trans_1_3"/>
    <property type="match status" value="1"/>
</dbReference>
<dbReference type="EMBL" id="SGXA01000002">
    <property type="protein sequence ID" value="RZS72369.1"/>
    <property type="molecule type" value="Genomic_DNA"/>
</dbReference>
<accession>A0A4Q7MWE9</accession>
<name>A0A4Q7MWE9_9BACT</name>
<dbReference type="Proteomes" id="UP000293874">
    <property type="component" value="Unassembled WGS sequence"/>
</dbReference>
<reference evidence="1 2" key="1">
    <citation type="submission" date="2019-02" db="EMBL/GenBank/DDBJ databases">
        <title>Genomic Encyclopedia of Type Strains, Phase IV (KMG-IV): sequencing the most valuable type-strain genomes for metagenomic binning, comparative biology and taxonomic classification.</title>
        <authorList>
            <person name="Goeker M."/>
        </authorList>
    </citation>
    <scope>NUCLEOTIDE SEQUENCE [LARGE SCALE GENOMIC DNA]</scope>
    <source>
        <strain evidence="1 2">DSM 18116</strain>
    </source>
</reference>
<dbReference type="Gene3D" id="3.40.50.2000">
    <property type="entry name" value="Glycogen Phosphorylase B"/>
    <property type="match status" value="1"/>
</dbReference>
<dbReference type="RefSeq" id="WP_130542791.1">
    <property type="nucleotide sequence ID" value="NZ_CP042431.1"/>
</dbReference>
<gene>
    <name evidence="1" type="ORF">EV199_4288</name>
</gene>
<evidence type="ECO:0000313" key="1">
    <source>
        <dbReference type="EMBL" id="RZS72369.1"/>
    </source>
</evidence>
<sequence>MKILYAIQATGNGHISRAMELLPYLHKFGTVDIFLSGANSTLPLDAEIKYRSQGLSLFYTCKGSLNYRKIMSKVSPFRIMKEMRELPVEKYDLVLNDFECITSLACAYKKVPSVNFGHQASFMSAKTPRPEKPNKIGEWVLQNYAKASQYIGLHFESYDDFIFSPVIKEEILQAEASNKGHITVYLPSYCDNQLMQYLRPLTDHRFEVFSKEVKEVKTEGHVTFIPVGKEAFNKSLITCHGIVCGAGFETPAEALYLKKKMIAIPIKGQYEQLCNAAALKKIGVRTPDSLDDDFTDTFNNWVNDPETPGVTYDYSTEAIINILMYRCSSLRYELDIPYPDLIFN</sequence>
<keyword evidence="2" id="KW-1185">Reference proteome</keyword>
<evidence type="ECO:0000313" key="2">
    <source>
        <dbReference type="Proteomes" id="UP000293874"/>
    </source>
</evidence>
<protein>
    <submittedName>
        <fullName evidence="1">Uncharacterized protein (TIGR00661 family)</fullName>
    </submittedName>
</protein>
<organism evidence="1 2">
    <name type="scientific">Pseudobacter ginsenosidimutans</name>
    <dbReference type="NCBI Taxonomy" id="661488"/>
    <lineage>
        <taxon>Bacteria</taxon>
        <taxon>Pseudomonadati</taxon>
        <taxon>Bacteroidota</taxon>
        <taxon>Chitinophagia</taxon>
        <taxon>Chitinophagales</taxon>
        <taxon>Chitinophagaceae</taxon>
        <taxon>Pseudobacter</taxon>
    </lineage>
</organism>
<comment type="caution">
    <text evidence="1">The sequence shown here is derived from an EMBL/GenBank/DDBJ whole genome shotgun (WGS) entry which is preliminary data.</text>
</comment>
<dbReference type="OrthoDB" id="9793805at2"/>